<dbReference type="Proteomes" id="UP000199112">
    <property type="component" value="Unassembled WGS sequence"/>
</dbReference>
<reference evidence="2" key="1">
    <citation type="submission" date="2016-10" db="EMBL/GenBank/DDBJ databases">
        <authorList>
            <person name="Varghese N."/>
            <person name="Submissions S."/>
        </authorList>
    </citation>
    <scope>NUCLEOTIDE SEQUENCE [LARGE SCALE GENOMIC DNA]</scope>
    <source>
        <strain evidence="2">CGMCC 1.8981</strain>
    </source>
</reference>
<evidence type="ECO:0000313" key="1">
    <source>
        <dbReference type="EMBL" id="SEH15030.1"/>
    </source>
</evidence>
<dbReference type="EMBL" id="FNWL01000002">
    <property type="protein sequence ID" value="SEH15030.1"/>
    <property type="molecule type" value="Genomic_DNA"/>
</dbReference>
<organism evidence="1 2">
    <name type="scientific">Natronorubrum sediminis</name>
    <dbReference type="NCBI Taxonomy" id="640943"/>
    <lineage>
        <taxon>Archaea</taxon>
        <taxon>Methanobacteriati</taxon>
        <taxon>Methanobacteriota</taxon>
        <taxon>Stenosarchaea group</taxon>
        <taxon>Halobacteria</taxon>
        <taxon>Halobacteriales</taxon>
        <taxon>Natrialbaceae</taxon>
        <taxon>Natronorubrum</taxon>
    </lineage>
</organism>
<proteinExistence type="predicted"/>
<name>A0A1H6FXM7_9EURY</name>
<dbReference type="AlphaFoldDB" id="A0A1H6FXM7"/>
<protein>
    <submittedName>
        <fullName evidence="1">Uncharacterized protein</fullName>
    </submittedName>
</protein>
<keyword evidence="2" id="KW-1185">Reference proteome</keyword>
<accession>A0A1H6FXM7</accession>
<evidence type="ECO:0000313" key="2">
    <source>
        <dbReference type="Proteomes" id="UP000199112"/>
    </source>
</evidence>
<sequence>MSRDKTARQLRTDACLQVTGALDGRPDGHAADIKDCRGVILDALPADTHSGEDWVEMQANTLYELLYRLDLHVKVGASRVGDGKD</sequence>
<gene>
    <name evidence="1" type="ORF">SAMN04487967_1887</name>
</gene>